<dbReference type="GO" id="GO:0016758">
    <property type="term" value="F:hexosyltransferase activity"/>
    <property type="evidence" value="ECO:0007669"/>
    <property type="project" value="InterPro"/>
</dbReference>
<dbReference type="EMBL" id="FQYY01000009">
    <property type="protein sequence ID" value="SHJ16222.1"/>
    <property type="molecule type" value="Genomic_DNA"/>
</dbReference>
<dbReference type="GO" id="GO:0005886">
    <property type="term" value="C:plasma membrane"/>
    <property type="evidence" value="ECO:0007669"/>
    <property type="project" value="UniProtKB-SubCell"/>
</dbReference>
<feature type="transmembrane region" description="Helical" evidence="8">
    <location>
        <begin position="144"/>
        <end position="166"/>
    </location>
</feature>
<feature type="transmembrane region" description="Helical" evidence="8">
    <location>
        <begin position="410"/>
        <end position="429"/>
    </location>
</feature>
<keyword evidence="5 8" id="KW-1133">Transmembrane helix</keyword>
<feature type="transmembrane region" description="Helical" evidence="8">
    <location>
        <begin position="48"/>
        <end position="67"/>
    </location>
</feature>
<keyword evidence="10" id="KW-1185">Reference proteome</keyword>
<comment type="similarity">
    <text evidence="7">Belongs to the MptA/B family.</text>
</comment>
<organism evidence="9 10">
    <name type="scientific">Mesonia phycicola</name>
    <dbReference type="NCBI Taxonomy" id="579105"/>
    <lineage>
        <taxon>Bacteria</taxon>
        <taxon>Pseudomonadati</taxon>
        <taxon>Bacteroidota</taxon>
        <taxon>Flavobacteriia</taxon>
        <taxon>Flavobacteriales</taxon>
        <taxon>Flavobacteriaceae</taxon>
        <taxon>Mesonia</taxon>
    </lineage>
</organism>
<protein>
    <submittedName>
        <fullName evidence="9">GPI transamidase subunit PIG-U</fullName>
    </submittedName>
</protein>
<dbReference type="Proteomes" id="UP000184225">
    <property type="component" value="Unassembled WGS sequence"/>
</dbReference>
<gene>
    <name evidence="9" type="ORF">SAMN04488096_10982</name>
</gene>
<feature type="transmembrane region" description="Helical" evidence="8">
    <location>
        <begin position="12"/>
        <end position="36"/>
    </location>
</feature>
<evidence type="ECO:0000256" key="4">
    <source>
        <dbReference type="ARBA" id="ARBA00022692"/>
    </source>
</evidence>
<comment type="subcellular location">
    <subcellularLocation>
        <location evidence="1">Membrane</location>
        <topology evidence="1">Multi-pass membrane protein</topology>
    </subcellularLocation>
</comment>
<dbReference type="STRING" id="579105.SAMN04488096_10982"/>
<keyword evidence="6 8" id="KW-0472">Membrane</keyword>
<feature type="transmembrane region" description="Helical" evidence="8">
    <location>
        <begin position="318"/>
        <end position="340"/>
    </location>
</feature>
<reference evidence="9 10" key="1">
    <citation type="submission" date="2016-11" db="EMBL/GenBank/DDBJ databases">
        <authorList>
            <person name="Jaros S."/>
            <person name="Januszkiewicz K."/>
            <person name="Wedrychowicz H."/>
        </authorList>
    </citation>
    <scope>NUCLEOTIDE SEQUENCE [LARGE SCALE GENOMIC DNA]</scope>
    <source>
        <strain evidence="9 10">DSM 21425</strain>
    </source>
</reference>
<keyword evidence="4 8" id="KW-0812">Transmembrane</keyword>
<feature type="transmembrane region" description="Helical" evidence="8">
    <location>
        <begin position="352"/>
        <end position="372"/>
    </location>
</feature>
<evidence type="ECO:0000256" key="2">
    <source>
        <dbReference type="ARBA" id="ARBA00022676"/>
    </source>
</evidence>
<evidence type="ECO:0000256" key="6">
    <source>
        <dbReference type="ARBA" id="ARBA00023136"/>
    </source>
</evidence>
<evidence type="ECO:0000256" key="8">
    <source>
        <dbReference type="SAM" id="Phobius"/>
    </source>
</evidence>
<evidence type="ECO:0000256" key="7">
    <source>
        <dbReference type="ARBA" id="ARBA00043987"/>
    </source>
</evidence>
<dbReference type="OrthoDB" id="1491846at2"/>
<evidence type="ECO:0000256" key="3">
    <source>
        <dbReference type="ARBA" id="ARBA00022679"/>
    </source>
</evidence>
<evidence type="ECO:0000256" key="1">
    <source>
        <dbReference type="ARBA" id="ARBA00004141"/>
    </source>
</evidence>
<evidence type="ECO:0000256" key="5">
    <source>
        <dbReference type="ARBA" id="ARBA00022989"/>
    </source>
</evidence>
<keyword evidence="2" id="KW-0328">Glycosyltransferase</keyword>
<sequence length="442" mass="51956">MLVTMLVLYYVFAYNLLRSDFVKLITLYAALFFLSYKTLQLYKFNWKYLLALGVLFRLVFLVAIPNLSQDFYRFIWDGRLFVQGLNPYMSTPQQWIDAGNFGIVNQSLELVEGMQSLNASHYTNYPPVAQFIYVFTAFISPNSILGSVVVMRLILIIADVVSFIFLRKLLLKLNIDNQRAFWYFLNPLVIIELTGNLHFEGVMVMFLVISLYLLLQKKWCLSAILLGLSISVKLLPLMLLPLFLQYFRKQEKLSFYKLLFFYFLVLLTVIISFSPFASVEFINNFASSIVLWFSKFEFNASVYYLIRWVGFQTVGWNIIGTVGKILPLVIIMFIIGLALFCNNTSEKKLYTSMLFAFALYFLLSTTVHPWYLITPLAISIFTKYRFMLMWSFTVIFSYSAYETTSFNEQLWLVSLEYFIVLLSFLYDAYRIRFQTRVRIFRH</sequence>
<dbReference type="NCBIfam" id="NF038066">
    <property type="entry name" value="MptB"/>
    <property type="match status" value="1"/>
</dbReference>
<feature type="transmembrane region" description="Helical" evidence="8">
    <location>
        <begin position="384"/>
        <end position="404"/>
    </location>
</feature>
<feature type="transmembrane region" description="Helical" evidence="8">
    <location>
        <begin position="187"/>
        <end position="215"/>
    </location>
</feature>
<proteinExistence type="inferred from homology"/>
<dbReference type="Pfam" id="PF26314">
    <property type="entry name" value="MptA_B_family"/>
    <property type="match status" value="1"/>
</dbReference>
<name>A0A1M6H227_9FLAO</name>
<accession>A0A1M6H227</accession>
<feature type="transmembrane region" description="Helical" evidence="8">
    <location>
        <begin position="259"/>
        <end position="279"/>
    </location>
</feature>
<feature type="transmembrane region" description="Helical" evidence="8">
    <location>
        <begin position="285"/>
        <end position="306"/>
    </location>
</feature>
<evidence type="ECO:0000313" key="9">
    <source>
        <dbReference type="EMBL" id="SHJ16222.1"/>
    </source>
</evidence>
<evidence type="ECO:0000313" key="10">
    <source>
        <dbReference type="Proteomes" id="UP000184225"/>
    </source>
</evidence>
<dbReference type="InterPro" id="IPR049829">
    <property type="entry name" value="MptA/B-like"/>
</dbReference>
<keyword evidence="3" id="KW-0808">Transferase</keyword>
<dbReference type="AlphaFoldDB" id="A0A1M6H227"/>
<feature type="transmembrane region" description="Helical" evidence="8">
    <location>
        <begin position="221"/>
        <end position="247"/>
    </location>
</feature>